<evidence type="ECO:0000313" key="5">
    <source>
        <dbReference type="Proteomes" id="UP000031307"/>
    </source>
</evidence>
<dbReference type="Gene3D" id="3.40.190.10">
    <property type="entry name" value="Periplasmic binding protein-like II"/>
    <property type="match status" value="2"/>
</dbReference>
<keyword evidence="2" id="KW-1133">Transmembrane helix</keyword>
<keyword evidence="2" id="KW-0472">Membrane</keyword>
<dbReference type="SMART" id="SM00062">
    <property type="entry name" value="PBPb"/>
    <property type="match status" value="1"/>
</dbReference>
<protein>
    <recommendedName>
        <fullName evidence="3">Solute-binding protein family 3/N-terminal domain-containing protein</fullName>
    </recommendedName>
</protein>
<organism evidence="4 5">
    <name type="scientific">Parachlamydia acanthamoebae</name>
    <dbReference type="NCBI Taxonomy" id="83552"/>
    <lineage>
        <taxon>Bacteria</taxon>
        <taxon>Pseudomonadati</taxon>
        <taxon>Chlamydiota</taxon>
        <taxon>Chlamydiia</taxon>
        <taxon>Parachlamydiales</taxon>
        <taxon>Parachlamydiaceae</taxon>
        <taxon>Parachlamydia</taxon>
    </lineage>
</organism>
<feature type="transmembrane region" description="Helical" evidence="2">
    <location>
        <begin position="21"/>
        <end position="38"/>
    </location>
</feature>
<dbReference type="AlphaFoldDB" id="A0A0C1EAH7"/>
<proteinExistence type="predicted"/>
<dbReference type="InterPro" id="IPR001638">
    <property type="entry name" value="Solute-binding_3/MltF_N"/>
</dbReference>
<evidence type="ECO:0000256" key="1">
    <source>
        <dbReference type="ARBA" id="ARBA00022729"/>
    </source>
</evidence>
<dbReference type="PATRIC" id="fig|83552.4.peg.1775"/>
<dbReference type="CDD" id="cd13530">
    <property type="entry name" value="PBP2_peptides_like"/>
    <property type="match status" value="1"/>
</dbReference>
<gene>
    <name evidence="4" type="ORF">DB43_GV00230</name>
</gene>
<reference evidence="4 5" key="1">
    <citation type="journal article" date="2014" name="Mol. Biol. Evol.">
        <title>Massive expansion of Ubiquitination-related gene families within the Chlamydiae.</title>
        <authorList>
            <person name="Domman D."/>
            <person name="Collingro A."/>
            <person name="Lagkouvardos I."/>
            <person name="Gehre L."/>
            <person name="Weinmaier T."/>
            <person name="Rattei T."/>
            <person name="Subtil A."/>
            <person name="Horn M."/>
        </authorList>
    </citation>
    <scope>NUCLEOTIDE SEQUENCE [LARGE SCALE GENOMIC DNA]</scope>
    <source>
        <strain evidence="4 5">OEW1</strain>
    </source>
</reference>
<evidence type="ECO:0000259" key="3">
    <source>
        <dbReference type="SMART" id="SM00062"/>
    </source>
</evidence>
<dbReference type="Pfam" id="PF00497">
    <property type="entry name" value="SBP_bac_3"/>
    <property type="match status" value="1"/>
</dbReference>
<evidence type="ECO:0000313" key="4">
    <source>
        <dbReference type="EMBL" id="KIA77073.1"/>
    </source>
</evidence>
<dbReference type="PANTHER" id="PTHR35936:SF17">
    <property type="entry name" value="ARGININE-BINDING EXTRACELLULAR PROTEIN ARTP"/>
    <property type="match status" value="1"/>
</dbReference>
<dbReference type="SUPFAM" id="SSF53850">
    <property type="entry name" value="Periplasmic binding protein-like II"/>
    <property type="match status" value="1"/>
</dbReference>
<keyword evidence="2" id="KW-0812">Transmembrane</keyword>
<keyword evidence="1" id="KW-0732">Signal</keyword>
<feature type="domain" description="Solute-binding protein family 3/N-terminal" evidence="3">
    <location>
        <begin position="51"/>
        <end position="266"/>
    </location>
</feature>
<dbReference type="Proteomes" id="UP000031307">
    <property type="component" value="Unassembled WGS sequence"/>
</dbReference>
<comment type="caution">
    <text evidence="4">The sequence shown here is derived from an EMBL/GenBank/DDBJ whole genome shotgun (WGS) entry which is preliminary data.</text>
</comment>
<sequence>MMKRLKFFNSPLPEIKPTLGKFLAFVAVLVGLAWFFFFSESPNPRSLEYKVFRIGRDTSWYPLQLQGKEKNMVAFTNELLLAIAKTSGFHFEISDVRSHTLFENLERGDYDAVLSSLMPNQLNRQKYEFSDPFFLVGPVLVVNQDSPAKSLVDMEGKIVGVQRSSSLVFNIAQYPSMIAPYDQITVAFDQLLQDKIDGVITDLLTAYNHTHGYYAGQLKIIPPPLTNEGLRLISKHGVAQTYLLTHFNEGLKKIKENGEYQNFDENGGWLKFEESS</sequence>
<name>A0A0C1EAH7_9BACT</name>
<dbReference type="EMBL" id="JSAM01000091">
    <property type="protein sequence ID" value="KIA77073.1"/>
    <property type="molecule type" value="Genomic_DNA"/>
</dbReference>
<accession>A0A0C1EAH7</accession>
<evidence type="ECO:0000256" key="2">
    <source>
        <dbReference type="SAM" id="Phobius"/>
    </source>
</evidence>
<dbReference type="PANTHER" id="PTHR35936">
    <property type="entry name" value="MEMBRANE-BOUND LYTIC MUREIN TRANSGLYCOSYLASE F"/>
    <property type="match status" value="1"/>
</dbReference>